<feature type="non-terminal residue" evidence="2">
    <location>
        <position position="1"/>
    </location>
</feature>
<sequence length="329" mass="33865">GRGRVGSYYALTDQVGTALVFSIAPDGVVAERVDARGDTVTRTRQEITRPARPAQVAAALRTAAEHARHDAAPTTRLAVVSAADPVDRTTGRLIQLPDAPFLLGELDPVEVLTPYVAGPVIVDNDVNWAAQAERDSNPAAPRDFAYLHLGEGLGCAVVSDGEIRRGHTGIAGEIAHLITLGPHGQATRLIEVFGELGLRRADSTAIDVDRLLSSATGHGAQAAATRHTLGQAISGVLAAIVALADPELVVIGGSWGTRPAMVDAISSAFARFPRHVPVQVAEVTEQPSLAGARSDAINRLRSAIVAAPRTAATQATAGPGAASTADAGG</sequence>
<dbReference type="EMBL" id="QGKS01000450">
    <property type="protein sequence ID" value="PWR08021.1"/>
    <property type="molecule type" value="Genomic_DNA"/>
</dbReference>
<dbReference type="InterPro" id="IPR000600">
    <property type="entry name" value="ROK"/>
</dbReference>
<comment type="similarity">
    <text evidence="1">Belongs to the ROK (NagC/XylR) family.</text>
</comment>
<dbReference type="InterPro" id="IPR043129">
    <property type="entry name" value="ATPase_NBD"/>
</dbReference>
<organism evidence="2 3">
    <name type="scientific">Micromonospora sicca</name>
    <dbReference type="NCBI Taxonomy" id="2202420"/>
    <lineage>
        <taxon>Bacteria</taxon>
        <taxon>Bacillati</taxon>
        <taxon>Actinomycetota</taxon>
        <taxon>Actinomycetes</taxon>
        <taxon>Micromonosporales</taxon>
        <taxon>Micromonosporaceae</taxon>
        <taxon>Micromonospora</taxon>
    </lineage>
</organism>
<comment type="caution">
    <text evidence="2">The sequence shown here is derived from an EMBL/GenBank/DDBJ whole genome shotgun (WGS) entry which is preliminary data.</text>
</comment>
<gene>
    <name evidence="2" type="ORF">DKT69_33660</name>
</gene>
<dbReference type="SUPFAM" id="SSF53067">
    <property type="entry name" value="Actin-like ATPase domain"/>
    <property type="match status" value="1"/>
</dbReference>
<evidence type="ECO:0000313" key="2">
    <source>
        <dbReference type="EMBL" id="PWR08021.1"/>
    </source>
</evidence>
<proteinExistence type="inferred from homology"/>
<accession>A0A317CZI4</accession>
<dbReference type="PANTHER" id="PTHR18964">
    <property type="entry name" value="ROK (REPRESSOR, ORF, KINASE) FAMILY"/>
    <property type="match status" value="1"/>
</dbReference>
<reference evidence="2 3" key="1">
    <citation type="submission" date="2018-05" db="EMBL/GenBank/DDBJ databases">
        <title>Micromonosporas from Atacama Desert.</title>
        <authorList>
            <person name="Carro L."/>
            <person name="Golinska P."/>
            <person name="Klenk H.-P."/>
            <person name="Goodfellow M."/>
        </authorList>
    </citation>
    <scope>NUCLEOTIDE SEQUENCE [LARGE SCALE GENOMIC DNA]</scope>
    <source>
        <strain evidence="2 3">4G51</strain>
    </source>
</reference>
<dbReference type="Proteomes" id="UP000246050">
    <property type="component" value="Unassembled WGS sequence"/>
</dbReference>
<dbReference type="Pfam" id="PF00480">
    <property type="entry name" value="ROK"/>
    <property type="match status" value="1"/>
</dbReference>
<evidence type="ECO:0000256" key="1">
    <source>
        <dbReference type="ARBA" id="ARBA00006479"/>
    </source>
</evidence>
<dbReference type="AlphaFoldDB" id="A0A317CZI4"/>
<dbReference type="RefSeq" id="WP_109805447.1">
    <property type="nucleotide sequence ID" value="NZ_QGKS01000450.1"/>
</dbReference>
<dbReference type="OrthoDB" id="3189808at2"/>
<protein>
    <submittedName>
        <fullName evidence="2">ROK family transcriptional regulator</fullName>
    </submittedName>
</protein>
<name>A0A317CZI4_9ACTN</name>
<dbReference type="PANTHER" id="PTHR18964:SF149">
    <property type="entry name" value="BIFUNCTIONAL UDP-N-ACETYLGLUCOSAMINE 2-EPIMERASE_N-ACETYLMANNOSAMINE KINASE"/>
    <property type="match status" value="1"/>
</dbReference>
<evidence type="ECO:0000313" key="3">
    <source>
        <dbReference type="Proteomes" id="UP000246050"/>
    </source>
</evidence>
<dbReference type="Gene3D" id="3.30.420.40">
    <property type="match status" value="2"/>
</dbReference>